<dbReference type="EMBL" id="BART01020203">
    <property type="protein sequence ID" value="GAH01349.1"/>
    <property type="molecule type" value="Genomic_DNA"/>
</dbReference>
<accession>X1D8C6</accession>
<reference evidence="1" key="1">
    <citation type="journal article" date="2014" name="Front. Microbiol.">
        <title>High frequency of phylogenetically diverse reductive dehalogenase-homologous genes in deep subseafloor sedimentary metagenomes.</title>
        <authorList>
            <person name="Kawai M."/>
            <person name="Futagami T."/>
            <person name="Toyoda A."/>
            <person name="Takaki Y."/>
            <person name="Nishi S."/>
            <person name="Hori S."/>
            <person name="Arai W."/>
            <person name="Tsubouchi T."/>
            <person name="Morono Y."/>
            <person name="Uchiyama I."/>
            <person name="Ito T."/>
            <person name="Fujiyama A."/>
            <person name="Inagaki F."/>
            <person name="Takami H."/>
        </authorList>
    </citation>
    <scope>NUCLEOTIDE SEQUENCE</scope>
    <source>
        <strain evidence="1">Expedition CK06-06</strain>
    </source>
</reference>
<evidence type="ECO:0000313" key="1">
    <source>
        <dbReference type="EMBL" id="GAH01349.1"/>
    </source>
</evidence>
<comment type="caution">
    <text evidence="1">The sequence shown here is derived from an EMBL/GenBank/DDBJ whole genome shotgun (WGS) entry which is preliminary data.</text>
</comment>
<proteinExistence type="predicted"/>
<organism evidence="1">
    <name type="scientific">marine sediment metagenome</name>
    <dbReference type="NCBI Taxonomy" id="412755"/>
    <lineage>
        <taxon>unclassified sequences</taxon>
        <taxon>metagenomes</taxon>
        <taxon>ecological metagenomes</taxon>
    </lineage>
</organism>
<dbReference type="AlphaFoldDB" id="X1D8C6"/>
<feature type="non-terminal residue" evidence="1">
    <location>
        <position position="1"/>
    </location>
</feature>
<name>X1D8C6_9ZZZZ</name>
<sequence length="32" mass="3386">ASFPSELYAQYRANDSGEDCATGKVNVKGLHG</sequence>
<gene>
    <name evidence="1" type="ORF">S01H4_37579</name>
</gene>
<protein>
    <submittedName>
        <fullName evidence="1">Uncharacterized protein</fullName>
    </submittedName>
</protein>